<dbReference type="EMBL" id="JADGII010000008">
    <property type="protein sequence ID" value="MBF0636749.1"/>
    <property type="molecule type" value="Genomic_DNA"/>
</dbReference>
<sequence>MNRRSTGSPPVWICGEQECHEGTYLLLIRLQSGARLSFGRFQGGRPIALEAGNYIYTGSAMGSRPGSRPLAARLLRHASRSGNRPAHALRRILLREFRRQELASPATRLPRGKTLRWHIDYLLDHRQVRLAGAVAIRSTERLESHISRFLEALPCSSIPVRGLGAADMPGETHLVRLNDPESCLAALGEQLQKLGVHRSHIFPISALTNFERSKI</sequence>
<protein>
    <submittedName>
        <fullName evidence="1">GIY-YIG nuclease family protein</fullName>
    </submittedName>
</protein>
<keyword evidence="2" id="KW-1185">Reference proteome</keyword>
<dbReference type="CDD" id="cd10441">
    <property type="entry name" value="GIY-YIG_COG1833"/>
    <property type="match status" value="1"/>
</dbReference>
<dbReference type="RefSeq" id="WP_175187738.1">
    <property type="nucleotide sequence ID" value="NZ_JABVZQ010000018.1"/>
</dbReference>
<evidence type="ECO:0000313" key="2">
    <source>
        <dbReference type="Proteomes" id="UP000619838"/>
    </source>
</evidence>
<dbReference type="Pfam" id="PF01986">
    <property type="entry name" value="DUF123"/>
    <property type="match status" value="1"/>
</dbReference>
<gene>
    <name evidence="1" type="ORF">INT08_06115</name>
</gene>
<dbReference type="Proteomes" id="UP000619838">
    <property type="component" value="Unassembled WGS sequence"/>
</dbReference>
<evidence type="ECO:0000313" key="1">
    <source>
        <dbReference type="EMBL" id="MBF0636749.1"/>
    </source>
</evidence>
<reference evidence="1 2" key="1">
    <citation type="journal article" date="2020" name="Microorganisms">
        <title>Simultaneous Genome Sequencing of Prosthecochloris ethylica and Desulfuromonas acetoxidans within a Syntrophic Mixture Reveals Unique Pili and Protein Interactions.</title>
        <authorList>
            <person name="Kyndt J.A."/>
            <person name="Van Beeumen J.J."/>
            <person name="Meyer T.E."/>
        </authorList>
    </citation>
    <scope>NUCLEOTIDE SEQUENCE [LARGE SCALE GENOMIC DNA]</scope>
    <source>
        <strain evidence="1 2">N3</strain>
    </source>
</reference>
<proteinExistence type="predicted"/>
<dbReference type="PANTHER" id="PTHR37460:SF1">
    <property type="entry name" value="ENDONUCLEASE III"/>
    <property type="match status" value="1"/>
</dbReference>
<dbReference type="PANTHER" id="PTHR37460">
    <property type="entry name" value="ENDONUCLEASE III"/>
    <property type="match status" value="1"/>
</dbReference>
<dbReference type="InterPro" id="IPR002837">
    <property type="entry name" value="DUF123"/>
</dbReference>
<accession>A0ABR9XS45</accession>
<comment type="caution">
    <text evidence="1">The sequence shown here is derived from an EMBL/GenBank/DDBJ whole genome shotgun (WGS) entry which is preliminary data.</text>
</comment>
<organism evidence="1 2">
    <name type="scientific">Prosthecochloris ethylica</name>
    <dbReference type="NCBI Taxonomy" id="2743976"/>
    <lineage>
        <taxon>Bacteria</taxon>
        <taxon>Pseudomonadati</taxon>
        <taxon>Chlorobiota</taxon>
        <taxon>Chlorobiia</taxon>
        <taxon>Chlorobiales</taxon>
        <taxon>Chlorobiaceae</taxon>
        <taxon>Prosthecochloris</taxon>
    </lineage>
</organism>
<name>A0ABR9XS45_9CHLB</name>